<keyword evidence="2" id="KW-1185">Reference proteome</keyword>
<gene>
    <name evidence="1" type="ORF">GWR21_08650</name>
</gene>
<dbReference type="KEGG" id="chih:GWR21_08650"/>
<dbReference type="RefSeq" id="WP_162331353.1">
    <property type="nucleotide sequence ID" value="NZ_CP048113.1"/>
</dbReference>
<accession>A0A6B9ZBI3</accession>
<sequence>MTSRPSYGSPGAGFPGGKLTADLFASRAPVDGSIKLGTFAKTYAAQY</sequence>
<name>A0A6B9ZBI3_9BACT</name>
<reference evidence="1 2" key="1">
    <citation type="submission" date="2020-01" db="EMBL/GenBank/DDBJ databases">
        <title>Complete genome sequence of Chitinophaga sp. H33E-04 isolated from quinoa roots.</title>
        <authorList>
            <person name="Weon H.-Y."/>
            <person name="Lee S.A."/>
        </authorList>
    </citation>
    <scope>NUCLEOTIDE SEQUENCE [LARGE SCALE GENOMIC DNA]</scope>
    <source>
        <strain evidence="1 2">H33E-04</strain>
    </source>
</reference>
<proteinExistence type="predicted"/>
<dbReference type="Proteomes" id="UP000476411">
    <property type="component" value="Chromosome"/>
</dbReference>
<organism evidence="1 2">
    <name type="scientific">Chitinophaga agri</name>
    <dbReference type="NCBI Taxonomy" id="2703787"/>
    <lineage>
        <taxon>Bacteria</taxon>
        <taxon>Pseudomonadati</taxon>
        <taxon>Bacteroidota</taxon>
        <taxon>Chitinophagia</taxon>
        <taxon>Chitinophagales</taxon>
        <taxon>Chitinophagaceae</taxon>
        <taxon>Chitinophaga</taxon>
    </lineage>
</organism>
<dbReference type="EMBL" id="CP048113">
    <property type="protein sequence ID" value="QHS59658.1"/>
    <property type="molecule type" value="Genomic_DNA"/>
</dbReference>
<protein>
    <submittedName>
        <fullName evidence="1">Uncharacterized protein</fullName>
    </submittedName>
</protein>
<evidence type="ECO:0000313" key="2">
    <source>
        <dbReference type="Proteomes" id="UP000476411"/>
    </source>
</evidence>
<dbReference type="AlphaFoldDB" id="A0A6B9ZBI3"/>
<evidence type="ECO:0000313" key="1">
    <source>
        <dbReference type="EMBL" id="QHS59658.1"/>
    </source>
</evidence>